<dbReference type="SUPFAM" id="SSF48371">
    <property type="entry name" value="ARM repeat"/>
    <property type="match status" value="1"/>
</dbReference>
<dbReference type="InterPro" id="IPR000225">
    <property type="entry name" value="Armadillo"/>
</dbReference>
<evidence type="ECO:0000313" key="3">
    <source>
        <dbReference type="EMBL" id="CAF3928190.1"/>
    </source>
</evidence>
<name>A0A814TQF6_9BILA</name>
<feature type="compositionally biased region" description="Polar residues" evidence="1">
    <location>
        <begin position="79"/>
        <end position="95"/>
    </location>
</feature>
<feature type="compositionally biased region" description="Low complexity" evidence="1">
    <location>
        <begin position="122"/>
        <end position="136"/>
    </location>
</feature>
<feature type="region of interest" description="Disordered" evidence="1">
    <location>
        <begin position="1"/>
        <end position="21"/>
    </location>
</feature>
<organism evidence="2 4">
    <name type="scientific">Didymodactylos carnosus</name>
    <dbReference type="NCBI Taxonomy" id="1234261"/>
    <lineage>
        <taxon>Eukaryota</taxon>
        <taxon>Metazoa</taxon>
        <taxon>Spiralia</taxon>
        <taxon>Gnathifera</taxon>
        <taxon>Rotifera</taxon>
        <taxon>Eurotatoria</taxon>
        <taxon>Bdelloidea</taxon>
        <taxon>Philodinida</taxon>
        <taxon>Philodinidae</taxon>
        <taxon>Didymodactylos</taxon>
    </lineage>
</organism>
<evidence type="ECO:0000313" key="2">
    <source>
        <dbReference type="EMBL" id="CAF1164569.1"/>
    </source>
</evidence>
<dbReference type="PANTHER" id="PTHR21356">
    <property type="entry name" value="ARMADILLO REPEAT CONTAINING 2"/>
    <property type="match status" value="1"/>
</dbReference>
<dbReference type="InterPro" id="IPR038905">
    <property type="entry name" value="ARMC2"/>
</dbReference>
<dbReference type="InterPro" id="IPR011989">
    <property type="entry name" value="ARM-like"/>
</dbReference>
<dbReference type="AlphaFoldDB" id="A0A814TQF6"/>
<evidence type="ECO:0000313" key="4">
    <source>
        <dbReference type="Proteomes" id="UP000663829"/>
    </source>
</evidence>
<feature type="region of interest" description="Disordered" evidence="1">
    <location>
        <begin position="38"/>
        <end position="62"/>
    </location>
</feature>
<dbReference type="OrthoDB" id="247006at2759"/>
<dbReference type="EMBL" id="CAJOBC010007317">
    <property type="protein sequence ID" value="CAF3928190.1"/>
    <property type="molecule type" value="Genomic_DNA"/>
</dbReference>
<dbReference type="SMART" id="SM00185">
    <property type="entry name" value="ARM"/>
    <property type="match status" value="4"/>
</dbReference>
<comment type="caution">
    <text evidence="2">The sequence shown here is derived from an EMBL/GenBank/DDBJ whole genome shotgun (WGS) entry which is preliminary data.</text>
</comment>
<feature type="compositionally biased region" description="Low complexity" evidence="1">
    <location>
        <begin position="96"/>
        <end position="113"/>
    </location>
</feature>
<dbReference type="InterPro" id="IPR016024">
    <property type="entry name" value="ARM-type_fold"/>
</dbReference>
<gene>
    <name evidence="2" type="ORF">GPM918_LOCUS21859</name>
    <name evidence="3" type="ORF">SRO942_LOCUS21857</name>
</gene>
<dbReference type="PANTHER" id="PTHR21356:SF1">
    <property type="entry name" value="ARMADILLO REPEAT-CONTAINING PROTEIN 2"/>
    <property type="match status" value="1"/>
</dbReference>
<dbReference type="Proteomes" id="UP000663829">
    <property type="component" value="Unassembled WGS sequence"/>
</dbReference>
<dbReference type="EMBL" id="CAJNOQ010007317">
    <property type="protein sequence ID" value="CAF1164569.1"/>
    <property type="molecule type" value="Genomic_DNA"/>
</dbReference>
<accession>A0A814TQF6</accession>
<reference evidence="2" key="1">
    <citation type="submission" date="2021-02" db="EMBL/GenBank/DDBJ databases">
        <authorList>
            <person name="Nowell W R."/>
        </authorList>
    </citation>
    <scope>NUCLEOTIDE SEQUENCE</scope>
</reference>
<feature type="compositionally biased region" description="Low complexity" evidence="1">
    <location>
        <begin position="167"/>
        <end position="187"/>
    </location>
</feature>
<sequence length="818" mass="92990">MSNLNNDNNAVPKRRSSKDPVAFYEVPSGVVVPSKIISDAKQSLKEIPTSRPYTPRDETRFSLGRLPVYVNNQDISSSVTSVDYETESRPVSGQPRTTIISQPSPPSTTQTSDSRQRKSSSKESSIGNSKSSQNTSDVDYSSIPPQSRIAKISSSEITKSKVPSKHSPVVTATTHSTTLSTSTSVSTTRRDSNPRIGSASSYKDETPEETALWNTQIVPLIDTLLTSYEQRNFDLFNRTGNELYHRLNVNNLFSKKCKRRTDILKMFFGFIECDNSIVKYHVARLSLAFQVSSTNNLKNIIRLISDLSGNSENDHFFLTNNLLDLLFDGIERIEVVKNIDTIVYFCCALKNLTVSDKLLKIVSEKNGVVLLQNIFKTILRYKDQEDVKNQICHCLIQITATLRNLADKTDNRIKFVENNLIDNLAQVLKYFTSVAELMKNVARILSKLTQHTDCCLKLVQCPSCYKSFLKILIKHESKQAIIVRICFILGNMLAKSEEARITFMKEKYALETLTKLLHSYIEMDSMIIKPHNFEIETTTREDDGEENTAKSVENVINKVIRVLSNLAISEENGLKIIQNDKCIIPLFSLLDAPKQHSEDLIIHVLMALNNLSYYDDNQSIIVKNAENLTKLLLSYIRNGNKIDFVIEGFRVLGNLSRMKNVRNVLLHSKVDRLAIDYCESDNIELLYAVIGVIINLTVDEDKRSYLKANNGLISLISVLECSVNQDWQLASLVCKALWNYCDNGNQVLWFNNDELEQLFTIFNKTLRKDLLLSTEDEELDKINNDLWKEEYYPVASRLYRRLADQGNHSETFQIEHIA</sequence>
<protein>
    <recommendedName>
        <fullName evidence="5">Armadillo repeat-containing protein 2</fullName>
    </recommendedName>
</protein>
<feature type="region of interest" description="Disordered" evidence="1">
    <location>
        <begin position="79"/>
        <end position="207"/>
    </location>
</feature>
<proteinExistence type="predicted"/>
<dbReference type="Gene3D" id="1.25.10.10">
    <property type="entry name" value="Leucine-rich Repeat Variant"/>
    <property type="match status" value="2"/>
</dbReference>
<dbReference type="GO" id="GO:0044782">
    <property type="term" value="P:cilium organization"/>
    <property type="evidence" value="ECO:0007669"/>
    <property type="project" value="TreeGrafter"/>
</dbReference>
<keyword evidence="4" id="KW-1185">Reference proteome</keyword>
<dbReference type="Proteomes" id="UP000681722">
    <property type="component" value="Unassembled WGS sequence"/>
</dbReference>
<evidence type="ECO:0000256" key="1">
    <source>
        <dbReference type="SAM" id="MobiDB-lite"/>
    </source>
</evidence>
<evidence type="ECO:0008006" key="5">
    <source>
        <dbReference type="Google" id="ProtNLM"/>
    </source>
</evidence>